<name>A0A7Y3TW72_9GAMM</name>
<organism evidence="3 4">
    <name type="scientific">Vreelandella azerica</name>
    <dbReference type="NCBI Taxonomy" id="2732867"/>
    <lineage>
        <taxon>Bacteria</taxon>
        <taxon>Pseudomonadati</taxon>
        <taxon>Pseudomonadota</taxon>
        <taxon>Gammaproteobacteria</taxon>
        <taxon>Oceanospirillales</taxon>
        <taxon>Halomonadaceae</taxon>
        <taxon>Vreelandella</taxon>
    </lineage>
</organism>
<keyword evidence="1" id="KW-0732">Signal</keyword>
<comment type="caution">
    <text evidence="3">The sequence shown here is derived from an EMBL/GenBank/DDBJ whole genome shotgun (WGS) entry which is preliminary data.</text>
</comment>
<evidence type="ECO:0000259" key="2">
    <source>
        <dbReference type="Pfam" id="PF14467"/>
    </source>
</evidence>
<sequence>MLETTFKQALSRAQLLKRAVLGSLVVSGLSLGATAACAQQYTEIDDYQIHYSAISTDFLSPEVAQTYGIQRSVGLGLVNVSVLQEQEDGSMAPVSASIEGSVGELSGSSSEESLRFKTMRENDTINQISTFKLRHDEPMRFTLDVRYDRNAEPETVSFVERFYIER</sequence>
<dbReference type="Pfam" id="PF14467">
    <property type="entry name" value="DUF4426"/>
    <property type="match status" value="1"/>
</dbReference>
<feature type="signal peptide" evidence="1">
    <location>
        <begin position="1"/>
        <end position="38"/>
    </location>
</feature>
<dbReference type="Gene3D" id="2.60.40.3340">
    <property type="entry name" value="Domain of unknown function DUF4426"/>
    <property type="match status" value="1"/>
</dbReference>
<feature type="chain" id="PRO_5031515744" evidence="1">
    <location>
        <begin position="39"/>
        <end position="166"/>
    </location>
</feature>
<dbReference type="AlphaFoldDB" id="A0A7Y3TW72"/>
<reference evidence="3 4" key="2">
    <citation type="submission" date="2020-06" db="EMBL/GenBank/DDBJ databases">
        <title>Halomonas songnenensis sp. nov., a moderately halophilic bacterium isolated from saline and alkaline soils.</title>
        <authorList>
            <person name="Jiang J."/>
            <person name="Pan Y."/>
        </authorList>
    </citation>
    <scope>NUCLEOTIDE SEQUENCE [LARGE SCALE GENOMIC DNA]</scope>
    <source>
        <strain evidence="3 4">TBZ9</strain>
    </source>
</reference>
<evidence type="ECO:0000313" key="4">
    <source>
        <dbReference type="Proteomes" id="UP000588806"/>
    </source>
</evidence>
<dbReference type="RefSeq" id="WP_171701839.1">
    <property type="nucleotide sequence ID" value="NZ_JABFHI010000002.1"/>
</dbReference>
<dbReference type="Proteomes" id="UP000588806">
    <property type="component" value="Unassembled WGS sequence"/>
</dbReference>
<dbReference type="EMBL" id="JABFHI010000002">
    <property type="protein sequence ID" value="NOG31382.1"/>
    <property type="molecule type" value="Genomic_DNA"/>
</dbReference>
<reference evidence="3 4" key="1">
    <citation type="submission" date="2020-05" db="EMBL/GenBank/DDBJ databases">
        <authorList>
            <person name="Ruan W."/>
            <person name="Jeon C.O."/>
            <person name="Chun B.H."/>
        </authorList>
    </citation>
    <scope>NUCLEOTIDE SEQUENCE [LARGE SCALE GENOMIC DNA]</scope>
    <source>
        <strain evidence="3 4">TBZ9</strain>
    </source>
</reference>
<accession>A0A7Y3TW72</accession>
<keyword evidence="4" id="KW-1185">Reference proteome</keyword>
<evidence type="ECO:0000313" key="3">
    <source>
        <dbReference type="EMBL" id="NOG31382.1"/>
    </source>
</evidence>
<dbReference type="InterPro" id="IPR025218">
    <property type="entry name" value="DUF4426"/>
</dbReference>
<proteinExistence type="predicted"/>
<evidence type="ECO:0000256" key="1">
    <source>
        <dbReference type="SAM" id="SignalP"/>
    </source>
</evidence>
<feature type="domain" description="DUF4426" evidence="2">
    <location>
        <begin position="43"/>
        <end position="165"/>
    </location>
</feature>
<protein>
    <submittedName>
        <fullName evidence="3">DUF4426 domain-containing protein</fullName>
    </submittedName>
</protein>
<gene>
    <name evidence="3" type="ORF">HLB35_05655</name>
</gene>